<sequence>MALPPEAARSASGRHGFPWRAAGFTLVVLVILTGAGLVALAATAPDPVGPPPQPDPAAAPEFLPAPSADEPATAAPTPSGASASPAPGGRRVAHGRLEGDLGPAAARPSPAPKVAAMPRSQPTRVRIPRIGVDAPTVALGLDRNQQIAVPPLNQPKTAGWYKLGPTPGEVGTAVVVGHVDSRVSGRAVFFRLGALKPKDTIEVLRQDGKKATFVVDGVARYPKAKLPLNQVYGHTGTAQLRLITCGGAYDKAAKSYKDNIVVFATLATGRTT</sequence>
<dbReference type="InterPro" id="IPR023365">
    <property type="entry name" value="Sortase_dom-sf"/>
</dbReference>
<keyword evidence="3" id="KW-1133">Transmembrane helix</keyword>
<evidence type="ECO:0000256" key="2">
    <source>
        <dbReference type="SAM" id="MobiDB-lite"/>
    </source>
</evidence>
<feature type="compositionally biased region" description="Pro residues" evidence="2">
    <location>
        <begin position="47"/>
        <end position="57"/>
    </location>
</feature>
<dbReference type="SUPFAM" id="SSF63817">
    <property type="entry name" value="Sortase"/>
    <property type="match status" value="1"/>
</dbReference>
<feature type="transmembrane region" description="Helical" evidence="3">
    <location>
        <begin position="21"/>
        <end position="42"/>
    </location>
</feature>
<feature type="region of interest" description="Disordered" evidence="2">
    <location>
        <begin position="47"/>
        <end position="121"/>
    </location>
</feature>
<keyword evidence="3" id="KW-0812">Transmembrane</keyword>
<accession>A0ABX0ZBM5</accession>
<name>A0ABX0ZBM5_9ACTN</name>
<dbReference type="InterPro" id="IPR005754">
    <property type="entry name" value="Sortase"/>
</dbReference>
<evidence type="ECO:0000256" key="1">
    <source>
        <dbReference type="ARBA" id="ARBA00022801"/>
    </source>
</evidence>
<dbReference type="Gene3D" id="2.40.260.10">
    <property type="entry name" value="Sortase"/>
    <property type="match status" value="1"/>
</dbReference>
<keyword evidence="5" id="KW-1185">Reference proteome</keyword>
<comment type="caution">
    <text evidence="4">The sequence shown here is derived from an EMBL/GenBank/DDBJ whole genome shotgun (WGS) entry which is preliminary data.</text>
</comment>
<evidence type="ECO:0000313" key="4">
    <source>
        <dbReference type="EMBL" id="NJP34627.1"/>
    </source>
</evidence>
<evidence type="ECO:0000313" key="5">
    <source>
        <dbReference type="Proteomes" id="UP000783871"/>
    </source>
</evidence>
<dbReference type="NCBIfam" id="NF033748">
    <property type="entry name" value="class_F_sortase"/>
    <property type="match status" value="1"/>
</dbReference>
<keyword evidence="1" id="KW-0378">Hydrolase</keyword>
<protein>
    <submittedName>
        <fullName evidence="4">Class F sortase</fullName>
    </submittedName>
</protein>
<evidence type="ECO:0000256" key="3">
    <source>
        <dbReference type="SAM" id="Phobius"/>
    </source>
</evidence>
<dbReference type="Proteomes" id="UP000783871">
    <property type="component" value="Unassembled WGS sequence"/>
</dbReference>
<dbReference type="EMBL" id="JAATEO010000026">
    <property type="protein sequence ID" value="NJP34627.1"/>
    <property type="molecule type" value="Genomic_DNA"/>
</dbReference>
<proteinExistence type="predicted"/>
<feature type="compositionally biased region" description="Low complexity" evidence="2">
    <location>
        <begin position="71"/>
        <end position="89"/>
    </location>
</feature>
<dbReference type="CDD" id="cd05829">
    <property type="entry name" value="Sortase_F"/>
    <property type="match status" value="1"/>
</dbReference>
<dbReference type="Pfam" id="PF04203">
    <property type="entry name" value="Sortase"/>
    <property type="match status" value="1"/>
</dbReference>
<reference evidence="4 5" key="1">
    <citation type="submission" date="2020-03" db="EMBL/GenBank/DDBJ databases">
        <title>WGS of actinomycetes isolated from Thailand.</title>
        <authorList>
            <person name="Thawai C."/>
        </authorList>
    </citation>
    <scope>NUCLEOTIDE SEQUENCE [LARGE SCALE GENOMIC DNA]</scope>
    <source>
        <strain evidence="4 5">HSS6-12</strain>
    </source>
</reference>
<keyword evidence="3" id="KW-0472">Membrane</keyword>
<organism evidence="4 5">
    <name type="scientific">Micromonospora thermarum</name>
    <dbReference type="NCBI Taxonomy" id="2720024"/>
    <lineage>
        <taxon>Bacteria</taxon>
        <taxon>Bacillati</taxon>
        <taxon>Actinomycetota</taxon>
        <taxon>Actinomycetes</taxon>
        <taxon>Micromonosporales</taxon>
        <taxon>Micromonosporaceae</taxon>
        <taxon>Micromonospora</taxon>
    </lineage>
</organism>
<gene>
    <name evidence="4" type="ORF">HCJ94_22245</name>
</gene>
<dbReference type="InterPro" id="IPR042001">
    <property type="entry name" value="Sortase_F"/>
</dbReference>